<organism evidence="4">
    <name type="scientific">Physcomitrium patens</name>
    <name type="common">Spreading-leaved earth moss</name>
    <name type="synonym">Physcomitrella patens</name>
    <dbReference type="NCBI Taxonomy" id="3218"/>
    <lineage>
        <taxon>Eukaryota</taxon>
        <taxon>Viridiplantae</taxon>
        <taxon>Streptophyta</taxon>
        <taxon>Embryophyta</taxon>
        <taxon>Bryophyta</taxon>
        <taxon>Bryophytina</taxon>
        <taxon>Bryopsida</taxon>
        <taxon>Funariidae</taxon>
        <taxon>Funariales</taxon>
        <taxon>Funariaceae</taxon>
        <taxon>Physcomitrium</taxon>
    </lineage>
</organism>
<reference evidence="4 6" key="2">
    <citation type="journal article" date="2018" name="Plant J.">
        <title>The Physcomitrella patens chromosome-scale assembly reveals moss genome structure and evolution.</title>
        <authorList>
            <person name="Lang D."/>
            <person name="Ullrich K.K."/>
            <person name="Murat F."/>
            <person name="Fuchs J."/>
            <person name="Jenkins J."/>
            <person name="Haas F.B."/>
            <person name="Piednoel M."/>
            <person name="Gundlach H."/>
            <person name="Van Bel M."/>
            <person name="Meyberg R."/>
            <person name="Vives C."/>
            <person name="Morata J."/>
            <person name="Symeonidi A."/>
            <person name="Hiss M."/>
            <person name="Muchero W."/>
            <person name="Kamisugi Y."/>
            <person name="Saleh O."/>
            <person name="Blanc G."/>
            <person name="Decker E.L."/>
            <person name="van Gessel N."/>
            <person name="Grimwood J."/>
            <person name="Hayes R.D."/>
            <person name="Graham S.W."/>
            <person name="Gunter L.E."/>
            <person name="McDaniel S.F."/>
            <person name="Hoernstein S.N.W."/>
            <person name="Larsson A."/>
            <person name="Li F.W."/>
            <person name="Perroud P.F."/>
            <person name="Phillips J."/>
            <person name="Ranjan P."/>
            <person name="Rokshar D.S."/>
            <person name="Rothfels C.J."/>
            <person name="Schneider L."/>
            <person name="Shu S."/>
            <person name="Stevenson D.W."/>
            <person name="Thummler F."/>
            <person name="Tillich M."/>
            <person name="Villarreal Aguilar J.C."/>
            <person name="Widiez T."/>
            <person name="Wong G.K."/>
            <person name="Wymore A."/>
            <person name="Zhang Y."/>
            <person name="Zimmer A.D."/>
            <person name="Quatrano R.S."/>
            <person name="Mayer K.F.X."/>
            <person name="Goodstein D."/>
            <person name="Casacuberta J.M."/>
            <person name="Vandepoele K."/>
            <person name="Reski R."/>
            <person name="Cuming A.C."/>
            <person name="Tuskan G.A."/>
            <person name="Maumus F."/>
            <person name="Salse J."/>
            <person name="Schmutz J."/>
            <person name="Rensing S.A."/>
        </authorList>
    </citation>
    <scope>NUCLEOTIDE SEQUENCE [LARGE SCALE GENOMIC DNA]</scope>
    <source>
        <strain evidence="5 6">cv. Gransden 2004</strain>
    </source>
</reference>
<dbReference type="PANTHER" id="PTHR35766:SF1">
    <property type="entry name" value="OS08G0543600 PROTEIN"/>
    <property type="match status" value="1"/>
</dbReference>
<dbReference type="Gramene" id="Pp3c14_13150V3.2">
    <property type="protein sequence ID" value="Pp3c14_13150V3.2"/>
    <property type="gene ID" value="Pp3c14_13150"/>
</dbReference>
<name>A0A2K1JHM2_PHYPA</name>
<feature type="compositionally biased region" description="Polar residues" evidence="2">
    <location>
        <begin position="952"/>
        <end position="973"/>
    </location>
</feature>
<dbReference type="EnsemblPlants" id="Pp3c14_13150V3.5">
    <property type="protein sequence ID" value="Pp3c14_13150V3.5"/>
    <property type="gene ID" value="Pp3c14_13150"/>
</dbReference>
<evidence type="ECO:0000313" key="4">
    <source>
        <dbReference type="EMBL" id="PNR41050.1"/>
    </source>
</evidence>
<feature type="compositionally biased region" description="Polar residues" evidence="2">
    <location>
        <begin position="666"/>
        <end position="684"/>
    </location>
</feature>
<reference evidence="5" key="3">
    <citation type="submission" date="2020-12" db="UniProtKB">
        <authorList>
            <consortium name="EnsemblPlants"/>
        </authorList>
    </citation>
    <scope>IDENTIFICATION</scope>
</reference>
<dbReference type="EnsemblPlants" id="Pp3c14_13150V3.2">
    <property type="protein sequence ID" value="Pp3c14_13150V3.2"/>
    <property type="gene ID" value="Pp3c14_13150"/>
</dbReference>
<feature type="region of interest" description="Disordered" evidence="2">
    <location>
        <begin position="527"/>
        <end position="554"/>
    </location>
</feature>
<feature type="compositionally biased region" description="Polar residues" evidence="2">
    <location>
        <begin position="981"/>
        <end position="1002"/>
    </location>
</feature>
<evidence type="ECO:0000313" key="6">
    <source>
        <dbReference type="Proteomes" id="UP000006727"/>
    </source>
</evidence>
<dbReference type="InterPro" id="IPR056142">
    <property type="entry name" value="DUF7725"/>
</dbReference>
<evidence type="ECO:0000256" key="1">
    <source>
        <dbReference type="SAM" id="Coils"/>
    </source>
</evidence>
<proteinExistence type="predicted"/>
<feature type="compositionally biased region" description="Polar residues" evidence="2">
    <location>
        <begin position="640"/>
        <end position="656"/>
    </location>
</feature>
<dbReference type="Pfam" id="PF24851">
    <property type="entry name" value="DUF7725"/>
    <property type="match status" value="1"/>
</dbReference>
<dbReference type="PANTHER" id="PTHR35766">
    <property type="entry name" value="OS08G0543600 PROTEIN"/>
    <property type="match status" value="1"/>
</dbReference>
<feature type="compositionally biased region" description="Basic and acidic residues" evidence="2">
    <location>
        <begin position="630"/>
        <end position="639"/>
    </location>
</feature>
<feature type="region of interest" description="Disordered" evidence="2">
    <location>
        <begin position="598"/>
        <end position="729"/>
    </location>
</feature>
<reference evidence="4 6" key="1">
    <citation type="journal article" date="2008" name="Science">
        <title>The Physcomitrella genome reveals evolutionary insights into the conquest of land by plants.</title>
        <authorList>
            <person name="Rensing S."/>
            <person name="Lang D."/>
            <person name="Zimmer A."/>
            <person name="Terry A."/>
            <person name="Salamov A."/>
            <person name="Shapiro H."/>
            <person name="Nishiyama T."/>
            <person name="Perroud P.-F."/>
            <person name="Lindquist E."/>
            <person name="Kamisugi Y."/>
            <person name="Tanahashi T."/>
            <person name="Sakakibara K."/>
            <person name="Fujita T."/>
            <person name="Oishi K."/>
            <person name="Shin-I T."/>
            <person name="Kuroki Y."/>
            <person name="Toyoda A."/>
            <person name="Suzuki Y."/>
            <person name="Hashimoto A."/>
            <person name="Yamaguchi K."/>
            <person name="Sugano A."/>
            <person name="Kohara Y."/>
            <person name="Fujiyama A."/>
            <person name="Anterola A."/>
            <person name="Aoki S."/>
            <person name="Ashton N."/>
            <person name="Barbazuk W.B."/>
            <person name="Barker E."/>
            <person name="Bennetzen J."/>
            <person name="Bezanilla M."/>
            <person name="Blankenship R."/>
            <person name="Cho S.H."/>
            <person name="Dutcher S."/>
            <person name="Estelle M."/>
            <person name="Fawcett J.A."/>
            <person name="Gundlach H."/>
            <person name="Hanada K."/>
            <person name="Heyl A."/>
            <person name="Hicks K.A."/>
            <person name="Hugh J."/>
            <person name="Lohr M."/>
            <person name="Mayer K."/>
            <person name="Melkozernov A."/>
            <person name="Murata T."/>
            <person name="Nelson D."/>
            <person name="Pils B."/>
            <person name="Prigge M."/>
            <person name="Reiss B."/>
            <person name="Renner T."/>
            <person name="Rombauts S."/>
            <person name="Rushton P."/>
            <person name="Sanderfoot A."/>
            <person name="Schween G."/>
            <person name="Shiu S.-H."/>
            <person name="Stueber K."/>
            <person name="Theodoulou F.L."/>
            <person name="Tu H."/>
            <person name="Van de Peer Y."/>
            <person name="Verrier P.J."/>
            <person name="Waters E."/>
            <person name="Wood A."/>
            <person name="Yang L."/>
            <person name="Cove D."/>
            <person name="Cuming A."/>
            <person name="Hasebe M."/>
            <person name="Lucas S."/>
            <person name="Mishler D.B."/>
            <person name="Reski R."/>
            <person name="Grigoriev I."/>
            <person name="Quatrano R.S."/>
            <person name="Boore J.L."/>
        </authorList>
    </citation>
    <scope>NUCLEOTIDE SEQUENCE [LARGE SCALE GENOMIC DNA]</scope>
    <source>
        <strain evidence="5 6">cv. Gransden 2004</strain>
    </source>
</reference>
<dbReference type="RefSeq" id="XP_024394791.1">
    <property type="nucleotide sequence ID" value="XM_024539023.2"/>
</dbReference>
<dbReference type="Gramene" id="Pp3c14_13150V3.1">
    <property type="protein sequence ID" value="Pp3c14_13150V3.1"/>
    <property type="gene ID" value="Pp3c14_13150"/>
</dbReference>
<feature type="compositionally biased region" description="Polar residues" evidence="2">
    <location>
        <begin position="614"/>
        <end position="629"/>
    </location>
</feature>
<feature type="compositionally biased region" description="Polar residues" evidence="2">
    <location>
        <begin position="532"/>
        <end position="554"/>
    </location>
</feature>
<dbReference type="EnsemblPlants" id="Pp3c14_13150V3.1">
    <property type="protein sequence ID" value="Pp3c14_13150V3.1"/>
    <property type="gene ID" value="Pp3c14_13150"/>
</dbReference>
<evidence type="ECO:0000256" key="2">
    <source>
        <dbReference type="SAM" id="MobiDB-lite"/>
    </source>
</evidence>
<feature type="compositionally biased region" description="Polar residues" evidence="2">
    <location>
        <begin position="897"/>
        <end position="920"/>
    </location>
</feature>
<accession>A0A2K1JHM2</accession>
<sequence length="1028" mass="113416">MEAPIGGGHTGGLPLSGQAARREWRKVSEMPNGQGRIGTDGPGNQSRAQQSGRLRSGNVGQRRSSQNGRMFHPGSGEHSSDSDLHGGDGGGGHLLGGPVSPHEIINQNIGQQEVLYEEMHRQQQKEHVSMNTMSMESALGAMNNPEDALEQQLLDISRKREQLQQAELELRAQFIARSEVHRMQSNYEEQSKQHAEIVASLQNEIHERDQRIHHLEQNLEEREQQLRANQMQANEAVWAKDGLLREQTNELASLRRERDASVAEQKAALSQLEEERSDYTTQIEHLKEQLHEKERHRQEAEEQNRATQELLLFKDGQLQEAQAWMARAQELDAYHVNANQTLHAELRDRNDQLNQVWMGYQRQLADMERFHAQVVQRLQAELNETREHAQMLKGSGSERLGAKEERKIHSGNHIDFLQREGNEETGAKVPVANNAGVVRGNPIILSHGSMEANVPIYIPLDNSIKGDQATGHPVVPSPAVVGISPVMSSGIPVMHQYGLQQQPLTSMSQALPVLQTSIPQLHAQPHVLSTPHHPQQQVGRAQHLPSPQKQPQVTQTLHLGISSSSLPKPGMQPSQPQQLVLDHEEGQQHGGILLSQLSSKPQTPAASAQPIGQKAQQEATVTEPVQSSREGQKLPHSSHDQQQVELSLQHNRQSNALPERQRQEQLQHSLSPSQSMQEQQTKSFKQVPVQQHDETPQLQHQQGISSSMHHLSQPAAPVAEKNQLQQKPSLSKSIMAKQEPREPGANPVNLEQNVAESIKNPEPVLLDERALLACLVRAVPAEANAKISMKSTLPNRLGKMLAPLHWQSYRKQYGRLDEFVSSHKELFVIEGDYIYLREGAHAKVSATTAVAKAAAAAAAASPAGLDRPPVVAVTPVAQVAQLQRGKAAKAPNKDVRPQSQQDEPNILTQRSISPQQSKSGNIRQISASFVPRNSVGTVVAASNNEGKLDGIGNTSDGEFSSNNLPTGKNSDVTDNGEANGFGNSRVGNHGNRQQNSRNSYAGSGQYRKQDNHYRSQTQDGRPTPTPTQ</sequence>
<feature type="domain" description="DUF7725" evidence="3">
    <location>
        <begin position="765"/>
        <end position="837"/>
    </location>
</feature>
<dbReference type="Gramene" id="Pp3c14_13150V3.5">
    <property type="protein sequence ID" value="Pp3c14_13150V3.5"/>
    <property type="gene ID" value="Pp3c14_13150"/>
</dbReference>
<feature type="coiled-coil region" evidence="1">
    <location>
        <begin position="198"/>
        <end position="310"/>
    </location>
</feature>
<evidence type="ECO:0000259" key="3">
    <source>
        <dbReference type="Pfam" id="PF24851"/>
    </source>
</evidence>
<feature type="compositionally biased region" description="Polar residues" evidence="2">
    <location>
        <begin position="42"/>
        <end position="68"/>
    </location>
</feature>
<gene>
    <name evidence="5" type="primary">LOC112291506</name>
    <name evidence="4" type="ORF">PHYPA_018453</name>
</gene>
<dbReference type="Gramene" id="Pp3c14_13150V3.4">
    <property type="protein sequence ID" value="Pp3c14_13150V3.4"/>
    <property type="gene ID" value="Pp3c14_13150"/>
</dbReference>
<feature type="region of interest" description="Disordered" evidence="2">
    <location>
        <begin position="883"/>
        <end position="920"/>
    </location>
</feature>
<evidence type="ECO:0000313" key="5">
    <source>
        <dbReference type="EnsemblPlants" id="Pp3c14_13150V3.1"/>
    </source>
</evidence>
<dbReference type="STRING" id="3218.A0A2K1JHM2"/>
<feature type="region of interest" description="Disordered" evidence="2">
    <location>
        <begin position="1"/>
        <end position="102"/>
    </location>
</feature>
<dbReference type="GeneID" id="112291506"/>
<feature type="compositionally biased region" description="Gly residues" evidence="2">
    <location>
        <begin position="1"/>
        <end position="11"/>
    </location>
</feature>
<dbReference type="AlphaFoldDB" id="A0A2K1JHM2"/>
<keyword evidence="6" id="KW-1185">Reference proteome</keyword>
<dbReference type="EMBL" id="ABEU02000014">
    <property type="protein sequence ID" value="PNR41050.1"/>
    <property type="molecule type" value="Genomic_DNA"/>
</dbReference>
<dbReference type="PaxDb" id="3218-PP1S36_128V6.1"/>
<dbReference type="Proteomes" id="UP000006727">
    <property type="component" value="Chromosome 14"/>
</dbReference>
<dbReference type="EnsemblPlants" id="Pp3c14_13150V3.4">
    <property type="protein sequence ID" value="Pp3c14_13150V3.4"/>
    <property type="gene ID" value="Pp3c14_13150"/>
</dbReference>
<keyword evidence="1" id="KW-0175">Coiled coil</keyword>
<protein>
    <recommendedName>
        <fullName evidence="3">DUF7725 domain-containing protein</fullName>
    </recommendedName>
</protein>
<feature type="compositionally biased region" description="Polar residues" evidence="2">
    <location>
        <begin position="696"/>
        <end position="710"/>
    </location>
</feature>
<feature type="region of interest" description="Disordered" evidence="2">
    <location>
        <begin position="944"/>
        <end position="1028"/>
    </location>
</feature>